<name>M0LAT9_HALJT</name>
<sequence length="60" mass="6032">MTLLAGVVIGVLNAVVIGAVLVPFVTFYANVAGTYAVGTAVRNMPVVETGDETPDAQPAA</sequence>
<protein>
    <submittedName>
        <fullName evidence="1">Uncharacterized protein</fullName>
    </submittedName>
</protein>
<dbReference type="EMBL" id="AOLY01000035">
    <property type="protein sequence ID" value="EMA30248.1"/>
    <property type="molecule type" value="Genomic_DNA"/>
</dbReference>
<dbReference type="Proteomes" id="UP000011524">
    <property type="component" value="Unassembled WGS sequence"/>
</dbReference>
<reference evidence="1 2" key="1">
    <citation type="journal article" date="2014" name="PLoS Genet.">
        <title>Phylogenetically driven sequencing of extremely halophilic archaea reveals strategies for static and dynamic osmo-response.</title>
        <authorList>
            <person name="Becker E.A."/>
            <person name="Seitzer P.M."/>
            <person name="Tritt A."/>
            <person name="Larsen D."/>
            <person name="Krusor M."/>
            <person name="Yao A.I."/>
            <person name="Wu D."/>
            <person name="Madern D."/>
            <person name="Eisen J.A."/>
            <person name="Darling A.E."/>
            <person name="Facciotti M.T."/>
        </authorList>
    </citation>
    <scope>NUCLEOTIDE SEQUENCE [LARGE SCALE GENOMIC DNA]</scope>
    <source>
        <strain evidence="2">ATCC 49778 / DSM 6131 / JCM 7785 / NBRC 101032 / NCIMB 13157 / TR-1</strain>
    </source>
</reference>
<evidence type="ECO:0000313" key="1">
    <source>
        <dbReference type="EMBL" id="EMA30248.1"/>
    </source>
</evidence>
<keyword evidence="2" id="KW-1185">Reference proteome</keyword>
<comment type="caution">
    <text evidence="1">The sequence shown here is derived from an EMBL/GenBank/DDBJ whole genome shotgun (WGS) entry which is preliminary data.</text>
</comment>
<organism evidence="1 2">
    <name type="scientific">Haloarcula japonica (strain ATCC 49778 / DSM 6131 / JCM 7785 / NBRC 101032 / NCIMB 13157 / TR-1)</name>
    <dbReference type="NCBI Taxonomy" id="1227453"/>
    <lineage>
        <taxon>Archaea</taxon>
        <taxon>Methanobacteriati</taxon>
        <taxon>Methanobacteriota</taxon>
        <taxon>Stenosarchaea group</taxon>
        <taxon>Halobacteria</taxon>
        <taxon>Halobacteriales</taxon>
        <taxon>Haloarculaceae</taxon>
        <taxon>Haloarcula</taxon>
    </lineage>
</organism>
<gene>
    <name evidence="1" type="ORF">C444_10209</name>
</gene>
<dbReference type="eggNOG" id="arCOG02879">
    <property type="taxonomic scope" value="Archaea"/>
</dbReference>
<dbReference type="PATRIC" id="fig|1227453.3.peg.2002"/>
<accession>M0LAT9</accession>
<dbReference type="STRING" id="1227453.C444_10209"/>
<evidence type="ECO:0000313" key="2">
    <source>
        <dbReference type="Proteomes" id="UP000011524"/>
    </source>
</evidence>
<dbReference type="RefSeq" id="WP_004592647.1">
    <property type="nucleotide sequence ID" value="NZ_AOLY01000035.1"/>
</dbReference>
<dbReference type="AlphaFoldDB" id="M0LAT9"/>
<proteinExistence type="predicted"/>